<dbReference type="GO" id="GO:0140291">
    <property type="term" value="P:peptidyl-glutamate ADP-deribosylation"/>
    <property type="evidence" value="ECO:0007669"/>
    <property type="project" value="TreeGrafter"/>
</dbReference>
<dbReference type="EMBL" id="LR796696">
    <property type="protein sequence ID" value="CAB4159992.1"/>
    <property type="molecule type" value="Genomic_DNA"/>
</dbReference>
<evidence type="ECO:0000259" key="1">
    <source>
        <dbReference type="PROSITE" id="PS51154"/>
    </source>
</evidence>
<dbReference type="PANTHER" id="PTHR12521:SF0">
    <property type="entry name" value="ADP-RIBOSE GLYCOHYDROLASE OARD1"/>
    <property type="match status" value="1"/>
</dbReference>
<dbReference type="InterPro" id="IPR043472">
    <property type="entry name" value="Macro_dom-like"/>
</dbReference>
<accession>A0A6J5NMM1</accession>
<gene>
    <name evidence="2" type="ORF">UFOVP724_37</name>
</gene>
<dbReference type="PANTHER" id="PTHR12521">
    <property type="entry name" value="PROTEIN C6ORF130"/>
    <property type="match status" value="1"/>
</dbReference>
<protein>
    <submittedName>
        <fullName evidence="2">COG2110 Predicted phosphatase homologous to the C-terminal domain of histone macroH2A1</fullName>
    </submittedName>
</protein>
<dbReference type="Pfam" id="PF01661">
    <property type="entry name" value="Macro"/>
    <property type="match status" value="1"/>
</dbReference>
<dbReference type="CDD" id="cd02901">
    <property type="entry name" value="Macro_Poa1p-like"/>
    <property type="match status" value="1"/>
</dbReference>
<dbReference type="InterPro" id="IPR050892">
    <property type="entry name" value="ADP-ribose_metab_enzymes"/>
</dbReference>
<reference evidence="2" key="1">
    <citation type="submission" date="2020-04" db="EMBL/GenBank/DDBJ databases">
        <authorList>
            <person name="Chiriac C."/>
            <person name="Salcher M."/>
            <person name="Ghai R."/>
            <person name="Kavagutti S V."/>
        </authorList>
    </citation>
    <scope>NUCLEOTIDE SEQUENCE</scope>
</reference>
<dbReference type="InterPro" id="IPR002589">
    <property type="entry name" value="Macro_dom"/>
</dbReference>
<proteinExistence type="predicted"/>
<dbReference type="Gene3D" id="3.40.220.10">
    <property type="entry name" value="Leucine Aminopeptidase, subunit E, domain 1"/>
    <property type="match status" value="1"/>
</dbReference>
<sequence length="144" mass="16130">MIEFRKGDIFTQNTQAIVNPVNCVGVMGKGLALQFKCGFPENYHSYRIACSKGEVVPGKMFVHSESGKQIINFPTKRDWRNDSRLEDIISGLDDLAKIIRELEIKSITIPRIGCGLGGLDWTVVRSHIVEKLSNLNDVNIIVLE</sequence>
<organism evidence="2">
    <name type="scientific">uncultured Caudovirales phage</name>
    <dbReference type="NCBI Taxonomy" id="2100421"/>
    <lineage>
        <taxon>Viruses</taxon>
        <taxon>Duplodnaviria</taxon>
        <taxon>Heunggongvirae</taxon>
        <taxon>Uroviricota</taxon>
        <taxon>Caudoviricetes</taxon>
        <taxon>Peduoviridae</taxon>
        <taxon>Maltschvirus</taxon>
        <taxon>Maltschvirus maltsch</taxon>
    </lineage>
</organism>
<evidence type="ECO:0000313" key="2">
    <source>
        <dbReference type="EMBL" id="CAB4159992.1"/>
    </source>
</evidence>
<name>A0A6J5NMM1_9CAUD</name>
<dbReference type="PROSITE" id="PS51154">
    <property type="entry name" value="MACRO"/>
    <property type="match status" value="1"/>
</dbReference>
<dbReference type="SUPFAM" id="SSF52949">
    <property type="entry name" value="Macro domain-like"/>
    <property type="match status" value="1"/>
</dbReference>
<dbReference type="SMART" id="SM00506">
    <property type="entry name" value="A1pp"/>
    <property type="match status" value="1"/>
</dbReference>
<feature type="domain" description="Macro" evidence="1">
    <location>
        <begin position="1"/>
        <end position="144"/>
    </location>
</feature>